<feature type="transmembrane region" description="Helical" evidence="1">
    <location>
        <begin position="12"/>
        <end position="33"/>
    </location>
</feature>
<evidence type="ECO:0000256" key="1">
    <source>
        <dbReference type="SAM" id="Phobius"/>
    </source>
</evidence>
<dbReference type="InterPro" id="IPR019251">
    <property type="entry name" value="DUF2231_TM"/>
</dbReference>
<keyword evidence="1" id="KW-1133">Transmembrane helix</keyword>
<feature type="transmembrane region" description="Helical" evidence="1">
    <location>
        <begin position="45"/>
        <end position="69"/>
    </location>
</feature>
<protein>
    <submittedName>
        <fullName evidence="3">DUF2231 domain-containing protein</fullName>
    </submittedName>
</protein>
<dbReference type="Proteomes" id="UP000283832">
    <property type="component" value="Unassembled WGS sequence"/>
</dbReference>
<dbReference type="EMBL" id="QXEC01000001">
    <property type="protein sequence ID" value="RIV41367.1"/>
    <property type="molecule type" value="Genomic_DNA"/>
</dbReference>
<comment type="caution">
    <text evidence="3">The sequence shown here is derived from an EMBL/GenBank/DDBJ whole genome shotgun (WGS) entry which is preliminary data.</text>
</comment>
<feature type="transmembrane region" description="Helical" evidence="1">
    <location>
        <begin position="108"/>
        <end position="132"/>
    </location>
</feature>
<proteinExistence type="predicted"/>
<evidence type="ECO:0000313" key="4">
    <source>
        <dbReference type="Proteomes" id="UP000283832"/>
    </source>
</evidence>
<evidence type="ECO:0000259" key="2">
    <source>
        <dbReference type="Pfam" id="PF09990"/>
    </source>
</evidence>
<feature type="domain" description="DUF2231" evidence="2">
    <location>
        <begin position="9"/>
        <end position="139"/>
    </location>
</feature>
<keyword evidence="1" id="KW-0812">Transmembrane</keyword>
<keyword evidence="1" id="KW-0472">Membrane</keyword>
<dbReference type="AlphaFoldDB" id="A0A418N1M3"/>
<evidence type="ECO:0000313" key="3">
    <source>
        <dbReference type="EMBL" id="RIV41367.1"/>
    </source>
</evidence>
<accession>A0A418N1M3</accession>
<sequence>MQSRLRVQGHPIQPMLVTFPYGLFVCATIFDFAQVAGGPALLGEVGYWTVVAALVAAGLTMVAGMVDLWDVPPDRTRRTAISFNLVNAGMAGLFLLSCLVRAEASNRGATAVLLAVEVLALAVGGLGVALGARLVRHYEPGRVEPTSFDALRGAGTPGGRGARRGRGTLYGRGVLRGAEARTGEVVRPRP</sequence>
<gene>
    <name evidence="3" type="ORF">D2L64_01310</name>
</gene>
<dbReference type="RefSeq" id="WP_119572570.1">
    <property type="nucleotide sequence ID" value="NZ_QXEC01000001.1"/>
</dbReference>
<dbReference type="Pfam" id="PF09990">
    <property type="entry name" value="DUF2231"/>
    <property type="match status" value="1"/>
</dbReference>
<dbReference type="OrthoDB" id="3296762at2"/>
<feature type="transmembrane region" description="Helical" evidence="1">
    <location>
        <begin position="81"/>
        <end position="102"/>
    </location>
</feature>
<name>A0A418N1M3_9ACTN</name>
<reference evidence="3 4" key="1">
    <citation type="submission" date="2018-08" db="EMBL/GenBank/DDBJ databases">
        <title>Jishengella sp. nov., isolated from a root of Azadirachta indica A. Juss. var. siamensis Valenton.</title>
        <authorList>
            <person name="Kuncharoen N."/>
            <person name="Tanasupawat S."/>
            <person name="Kudo T."/>
            <person name="Ohkuma M."/>
        </authorList>
    </citation>
    <scope>NUCLEOTIDE SEQUENCE [LARGE SCALE GENOMIC DNA]</scope>
    <source>
        <strain evidence="3 4">AZ1-13</strain>
    </source>
</reference>
<organism evidence="3 4">
    <name type="scientific">Micromonospora radicis</name>
    <dbReference type="NCBI Taxonomy" id="1894971"/>
    <lineage>
        <taxon>Bacteria</taxon>
        <taxon>Bacillati</taxon>
        <taxon>Actinomycetota</taxon>
        <taxon>Actinomycetes</taxon>
        <taxon>Micromonosporales</taxon>
        <taxon>Micromonosporaceae</taxon>
        <taxon>Micromonospora</taxon>
    </lineage>
</organism>
<keyword evidence="4" id="KW-1185">Reference proteome</keyword>